<dbReference type="GO" id="GO:0000976">
    <property type="term" value="F:transcription cis-regulatory region binding"/>
    <property type="evidence" value="ECO:0007669"/>
    <property type="project" value="TreeGrafter"/>
</dbReference>
<protein>
    <recommendedName>
        <fullName evidence="7">NAC domain-containing protein</fullName>
    </recommendedName>
</protein>
<feature type="compositionally biased region" description="Polar residues" evidence="5">
    <location>
        <begin position="73"/>
        <end position="87"/>
    </location>
</feature>
<organism evidence="8 9">
    <name type="scientific">Zingiber officinale</name>
    <name type="common">Ginger</name>
    <name type="synonym">Amomum zingiber</name>
    <dbReference type="NCBI Taxonomy" id="94328"/>
    <lineage>
        <taxon>Eukaryota</taxon>
        <taxon>Viridiplantae</taxon>
        <taxon>Streptophyta</taxon>
        <taxon>Embryophyta</taxon>
        <taxon>Tracheophyta</taxon>
        <taxon>Spermatophyta</taxon>
        <taxon>Magnoliopsida</taxon>
        <taxon>Liliopsida</taxon>
        <taxon>Zingiberales</taxon>
        <taxon>Zingiberaceae</taxon>
        <taxon>Zingiber</taxon>
    </lineage>
</organism>
<dbReference type="GO" id="GO:0005634">
    <property type="term" value="C:nucleus"/>
    <property type="evidence" value="ECO:0007669"/>
    <property type="project" value="TreeGrafter"/>
</dbReference>
<evidence type="ECO:0000313" key="8">
    <source>
        <dbReference type="EMBL" id="KAG6474203.1"/>
    </source>
</evidence>
<feature type="compositionally biased region" description="Polar residues" evidence="5">
    <location>
        <begin position="450"/>
        <end position="460"/>
    </location>
</feature>
<dbReference type="Proteomes" id="UP000734854">
    <property type="component" value="Unassembled WGS sequence"/>
</dbReference>
<feature type="domain" description="NAC" evidence="7">
    <location>
        <begin position="251"/>
        <end position="424"/>
    </location>
</feature>
<gene>
    <name evidence="8" type="ORF">ZIOFF_068127</name>
</gene>
<dbReference type="EMBL" id="JACMSC010000019">
    <property type="protein sequence ID" value="KAG6474203.1"/>
    <property type="molecule type" value="Genomic_DNA"/>
</dbReference>
<evidence type="ECO:0000256" key="2">
    <source>
        <dbReference type="ARBA" id="ARBA00023125"/>
    </source>
</evidence>
<dbReference type="InterPro" id="IPR044799">
    <property type="entry name" value="SOG1-like"/>
</dbReference>
<dbReference type="PANTHER" id="PTHR31079">
    <property type="entry name" value="NAC DOMAIN-CONTAINING PROTEIN 73"/>
    <property type="match status" value="1"/>
</dbReference>
<evidence type="ECO:0000256" key="5">
    <source>
        <dbReference type="SAM" id="MobiDB-lite"/>
    </source>
</evidence>
<keyword evidence="1" id="KW-0805">Transcription regulation</keyword>
<sequence length="611" mass="68788">MVTTPLIGRRTWDRVGSFREGTLVPLKSLWTLLMPRKGVATMLQLREEGLKGAEEKVVEAAMCREAPQEVRSRVQTPLNRRSTNAGSATLGEEKSSDGLHPSWLVDSKRIATKIKNASEALDPSRAIWKSNPTKVCPRCNHTIDNSDLGHKLLLNLLFESVNANIQEQPSGVVFLKSNRVPFQGVFSGFLCIAVSNCGSIIWLSSLRYLRMKNSIIHEIFLRLPSLQTYDFSSEECKSSFNVQIVQEWPGLPKGVKFDPSDQELISHLLAKVKTGDAIPHPFINEFIPTVEEEEGICYAHPQKLPDNFRFLFIGTYDHVPGVKKDGSASHFFHRTFKAYNTGTRKRRKISTYGNGDVRWHKTGKTKPVIVDGRHLGCKKIMVLYMSTMKGEKPEKTNWVMHQYHLGTGEDEKDGEYVVSKIFYQQQQEQTKAGDRKGPDFVDAESDHSPGIQSVSSPQNADKQENFDMLEPEPSLAHQLSVNSGDEEHQVLLEDNKFEQVDHPTGATKWWESESQYLLNSQQLAENIAICEEFLQSQSSCADETAKKSTHCLSDYVHIGAEALKKDLEECQTLEAAGHPNIEHDTPPDLRLSQLEFGSQDSFSWAFNKVAD</sequence>
<proteinExistence type="predicted"/>
<name>A0A8J5CXX8_ZINOF</name>
<evidence type="ECO:0000313" key="9">
    <source>
        <dbReference type="Proteomes" id="UP000734854"/>
    </source>
</evidence>
<keyword evidence="6" id="KW-0812">Transmembrane</keyword>
<evidence type="ECO:0000256" key="6">
    <source>
        <dbReference type="SAM" id="Phobius"/>
    </source>
</evidence>
<dbReference type="PROSITE" id="PS51005">
    <property type="entry name" value="NAC"/>
    <property type="match status" value="1"/>
</dbReference>
<evidence type="ECO:0000256" key="1">
    <source>
        <dbReference type="ARBA" id="ARBA00023015"/>
    </source>
</evidence>
<feature type="compositionally biased region" description="Basic and acidic residues" evidence="5">
    <location>
        <begin position="431"/>
        <end position="447"/>
    </location>
</feature>
<dbReference type="Pfam" id="PF02365">
    <property type="entry name" value="NAM"/>
    <property type="match status" value="1"/>
</dbReference>
<dbReference type="GO" id="GO:0003700">
    <property type="term" value="F:DNA-binding transcription factor activity"/>
    <property type="evidence" value="ECO:0007669"/>
    <property type="project" value="InterPro"/>
</dbReference>
<dbReference type="PANTHER" id="PTHR31079:SF9">
    <property type="entry name" value="SUPPRESSOR OF GAMMA RESPONSE 1"/>
    <property type="match status" value="1"/>
</dbReference>
<dbReference type="Gene3D" id="2.170.150.80">
    <property type="entry name" value="NAC domain"/>
    <property type="match status" value="1"/>
</dbReference>
<accession>A0A8J5CXX8</accession>
<reference evidence="8 9" key="1">
    <citation type="submission" date="2020-08" db="EMBL/GenBank/DDBJ databases">
        <title>Plant Genome Project.</title>
        <authorList>
            <person name="Zhang R.-G."/>
        </authorList>
    </citation>
    <scope>NUCLEOTIDE SEQUENCE [LARGE SCALE GENOMIC DNA]</scope>
    <source>
        <tissue evidence="8">Rhizome</tissue>
    </source>
</reference>
<evidence type="ECO:0000256" key="3">
    <source>
        <dbReference type="ARBA" id="ARBA00023163"/>
    </source>
</evidence>
<dbReference type="SUPFAM" id="SSF101941">
    <property type="entry name" value="NAC domain"/>
    <property type="match status" value="1"/>
</dbReference>
<keyword evidence="9" id="KW-1185">Reference proteome</keyword>
<keyword evidence="3" id="KW-0804">Transcription</keyword>
<dbReference type="InterPro" id="IPR003441">
    <property type="entry name" value="NAC-dom"/>
</dbReference>
<comment type="caution">
    <text evidence="8">The sequence shown here is derived from an EMBL/GenBank/DDBJ whole genome shotgun (WGS) entry which is preliminary data.</text>
</comment>
<keyword evidence="2" id="KW-0238">DNA-binding</keyword>
<feature type="region of interest" description="Disordered" evidence="5">
    <location>
        <begin position="427"/>
        <end position="461"/>
    </location>
</feature>
<keyword evidence="6" id="KW-0472">Membrane</keyword>
<feature type="region of interest" description="Disordered" evidence="5">
    <location>
        <begin position="68"/>
        <end position="98"/>
    </location>
</feature>
<dbReference type="AlphaFoldDB" id="A0A8J5CXX8"/>
<keyword evidence="4" id="KW-0539">Nucleus</keyword>
<keyword evidence="6" id="KW-1133">Transmembrane helix</keyword>
<dbReference type="InterPro" id="IPR036093">
    <property type="entry name" value="NAC_dom_sf"/>
</dbReference>
<evidence type="ECO:0000259" key="7">
    <source>
        <dbReference type="PROSITE" id="PS51005"/>
    </source>
</evidence>
<feature type="transmembrane region" description="Helical" evidence="6">
    <location>
        <begin position="184"/>
        <end position="203"/>
    </location>
</feature>
<evidence type="ECO:0000256" key="4">
    <source>
        <dbReference type="ARBA" id="ARBA00023242"/>
    </source>
</evidence>